<evidence type="ECO:0000313" key="1">
    <source>
        <dbReference type="EMBL" id="CAF4188786.1"/>
    </source>
</evidence>
<sequence>YLPVPLIEFYALPRYLVYPLPDPIIDRFCLQILPEIHNKIE</sequence>
<dbReference type="AlphaFoldDB" id="A0A820AGG0"/>
<reference evidence="1" key="1">
    <citation type="submission" date="2021-02" db="EMBL/GenBank/DDBJ databases">
        <authorList>
            <person name="Nowell W R."/>
        </authorList>
    </citation>
    <scope>NUCLEOTIDE SEQUENCE</scope>
</reference>
<accession>A0A820AGG0</accession>
<dbReference type="Proteomes" id="UP000663836">
    <property type="component" value="Unassembled WGS sequence"/>
</dbReference>
<protein>
    <submittedName>
        <fullName evidence="1">Uncharacterized protein</fullName>
    </submittedName>
</protein>
<comment type="caution">
    <text evidence="1">The sequence shown here is derived from an EMBL/GenBank/DDBJ whole genome shotgun (WGS) entry which is preliminary data.</text>
</comment>
<name>A0A820AGG0_9BILA</name>
<evidence type="ECO:0000313" key="2">
    <source>
        <dbReference type="Proteomes" id="UP000663836"/>
    </source>
</evidence>
<feature type="non-terminal residue" evidence="1">
    <location>
        <position position="1"/>
    </location>
</feature>
<dbReference type="EMBL" id="CAJOBD010013247">
    <property type="protein sequence ID" value="CAF4188786.1"/>
    <property type="molecule type" value="Genomic_DNA"/>
</dbReference>
<organism evidence="1 2">
    <name type="scientific">Rotaria sordida</name>
    <dbReference type="NCBI Taxonomy" id="392033"/>
    <lineage>
        <taxon>Eukaryota</taxon>
        <taxon>Metazoa</taxon>
        <taxon>Spiralia</taxon>
        <taxon>Gnathifera</taxon>
        <taxon>Rotifera</taxon>
        <taxon>Eurotatoria</taxon>
        <taxon>Bdelloidea</taxon>
        <taxon>Philodinida</taxon>
        <taxon>Philodinidae</taxon>
        <taxon>Rotaria</taxon>
    </lineage>
</organism>
<gene>
    <name evidence="1" type="ORF">JBS370_LOCUS35912</name>
</gene>
<proteinExistence type="predicted"/>